<dbReference type="AlphaFoldDB" id="A0A482XSU7"/>
<evidence type="ECO:0000313" key="3">
    <source>
        <dbReference type="Proteomes" id="UP000291343"/>
    </source>
</evidence>
<gene>
    <name evidence="2" type="ORF">LSTR_LSTR013828</name>
</gene>
<feature type="region of interest" description="Disordered" evidence="1">
    <location>
        <begin position="46"/>
        <end position="75"/>
    </location>
</feature>
<protein>
    <submittedName>
        <fullName evidence="2">Uncharacterized protein</fullName>
    </submittedName>
</protein>
<dbReference type="EMBL" id="QKKF02001039">
    <property type="protein sequence ID" value="RZF48744.1"/>
    <property type="molecule type" value="Genomic_DNA"/>
</dbReference>
<dbReference type="Proteomes" id="UP000291343">
    <property type="component" value="Unassembled WGS sequence"/>
</dbReference>
<sequence>MLRKTSPATKYDHQVEVETWYRTSKVSCKCCDISWIRVKLAAGAISGDDDVDRGRGGCVARRGDPNNKNSQSETS</sequence>
<feature type="compositionally biased region" description="Polar residues" evidence="1">
    <location>
        <begin position="66"/>
        <end position="75"/>
    </location>
</feature>
<dbReference type="InParanoid" id="A0A482XSU7"/>
<name>A0A482XSU7_LAOST</name>
<evidence type="ECO:0000313" key="2">
    <source>
        <dbReference type="EMBL" id="RZF48744.1"/>
    </source>
</evidence>
<accession>A0A482XSU7</accession>
<organism evidence="2 3">
    <name type="scientific">Laodelphax striatellus</name>
    <name type="common">Small brown planthopper</name>
    <name type="synonym">Delphax striatella</name>
    <dbReference type="NCBI Taxonomy" id="195883"/>
    <lineage>
        <taxon>Eukaryota</taxon>
        <taxon>Metazoa</taxon>
        <taxon>Ecdysozoa</taxon>
        <taxon>Arthropoda</taxon>
        <taxon>Hexapoda</taxon>
        <taxon>Insecta</taxon>
        <taxon>Pterygota</taxon>
        <taxon>Neoptera</taxon>
        <taxon>Paraneoptera</taxon>
        <taxon>Hemiptera</taxon>
        <taxon>Auchenorrhyncha</taxon>
        <taxon>Fulgoroidea</taxon>
        <taxon>Delphacidae</taxon>
        <taxon>Criomorphinae</taxon>
        <taxon>Laodelphax</taxon>
    </lineage>
</organism>
<evidence type="ECO:0000256" key="1">
    <source>
        <dbReference type="SAM" id="MobiDB-lite"/>
    </source>
</evidence>
<comment type="caution">
    <text evidence="2">The sequence shown here is derived from an EMBL/GenBank/DDBJ whole genome shotgun (WGS) entry which is preliminary data.</text>
</comment>
<keyword evidence="3" id="KW-1185">Reference proteome</keyword>
<reference evidence="2 3" key="1">
    <citation type="journal article" date="2017" name="Gigascience">
        <title>Genome sequence of the small brown planthopper, Laodelphax striatellus.</title>
        <authorList>
            <person name="Zhu J."/>
            <person name="Jiang F."/>
            <person name="Wang X."/>
            <person name="Yang P."/>
            <person name="Bao Y."/>
            <person name="Zhao W."/>
            <person name="Wang W."/>
            <person name="Lu H."/>
            <person name="Wang Q."/>
            <person name="Cui N."/>
            <person name="Li J."/>
            <person name="Chen X."/>
            <person name="Luo L."/>
            <person name="Yu J."/>
            <person name="Kang L."/>
            <person name="Cui F."/>
        </authorList>
    </citation>
    <scope>NUCLEOTIDE SEQUENCE [LARGE SCALE GENOMIC DNA]</scope>
    <source>
        <strain evidence="2">Lst14</strain>
    </source>
</reference>
<proteinExistence type="predicted"/>